<dbReference type="OrthoDB" id="2759383at2759"/>
<name>A0A1Y2IV05_TRAC3</name>
<sequence>MRFTALLAFVTAVSVAVATPAAHDAPVAHAGTPESPVTLTAQSGCGSIGPLGNGHWVWWITVSCTPGGHYTCQATDKTGCIPGNVANIANMQVDDPNDTYTVASADNANAVAFVCPSIGEVRCQSTFKENDDSPNYSLRVFVS</sequence>
<organism evidence="2 3">
    <name type="scientific">Trametes coccinea (strain BRFM310)</name>
    <name type="common">Pycnoporus coccineus</name>
    <dbReference type="NCBI Taxonomy" id="1353009"/>
    <lineage>
        <taxon>Eukaryota</taxon>
        <taxon>Fungi</taxon>
        <taxon>Dikarya</taxon>
        <taxon>Basidiomycota</taxon>
        <taxon>Agaricomycotina</taxon>
        <taxon>Agaricomycetes</taxon>
        <taxon>Polyporales</taxon>
        <taxon>Polyporaceae</taxon>
        <taxon>Trametes</taxon>
    </lineage>
</organism>
<dbReference type="Proteomes" id="UP000193067">
    <property type="component" value="Unassembled WGS sequence"/>
</dbReference>
<proteinExistence type="predicted"/>
<accession>A0A1Y2IV05</accession>
<keyword evidence="3" id="KW-1185">Reference proteome</keyword>
<reference evidence="2 3" key="1">
    <citation type="journal article" date="2015" name="Biotechnol. Biofuels">
        <title>Enhanced degradation of softwood versus hardwood by the white-rot fungus Pycnoporus coccineus.</title>
        <authorList>
            <person name="Couturier M."/>
            <person name="Navarro D."/>
            <person name="Chevret D."/>
            <person name="Henrissat B."/>
            <person name="Piumi F."/>
            <person name="Ruiz-Duenas F.J."/>
            <person name="Martinez A.T."/>
            <person name="Grigoriev I.V."/>
            <person name="Riley R."/>
            <person name="Lipzen A."/>
            <person name="Berrin J.G."/>
            <person name="Master E.R."/>
            <person name="Rosso M.N."/>
        </authorList>
    </citation>
    <scope>NUCLEOTIDE SEQUENCE [LARGE SCALE GENOMIC DNA]</scope>
    <source>
        <strain evidence="2 3">BRFM310</strain>
    </source>
</reference>
<feature type="signal peptide" evidence="1">
    <location>
        <begin position="1"/>
        <end position="18"/>
    </location>
</feature>
<feature type="chain" id="PRO_5012169339" description="Ig-like domain-containing protein" evidence="1">
    <location>
        <begin position="19"/>
        <end position="143"/>
    </location>
</feature>
<dbReference type="AlphaFoldDB" id="A0A1Y2IV05"/>
<evidence type="ECO:0000313" key="2">
    <source>
        <dbReference type="EMBL" id="OSD04938.1"/>
    </source>
</evidence>
<evidence type="ECO:0000256" key="1">
    <source>
        <dbReference type="SAM" id="SignalP"/>
    </source>
</evidence>
<evidence type="ECO:0000313" key="3">
    <source>
        <dbReference type="Proteomes" id="UP000193067"/>
    </source>
</evidence>
<evidence type="ECO:0008006" key="4">
    <source>
        <dbReference type="Google" id="ProtNLM"/>
    </source>
</evidence>
<protein>
    <recommendedName>
        <fullName evidence="4">Ig-like domain-containing protein</fullName>
    </recommendedName>
</protein>
<dbReference type="EMBL" id="KZ084095">
    <property type="protein sequence ID" value="OSD04938.1"/>
    <property type="molecule type" value="Genomic_DNA"/>
</dbReference>
<gene>
    <name evidence="2" type="ORF">PYCCODRAFT_1433270</name>
</gene>
<keyword evidence="1" id="KW-0732">Signal</keyword>